<gene>
    <name evidence="2" type="ORF">B0H16DRAFT_1895675</name>
</gene>
<feature type="compositionally biased region" description="Low complexity" evidence="1">
    <location>
        <begin position="422"/>
        <end position="435"/>
    </location>
</feature>
<feature type="compositionally biased region" description="Polar residues" evidence="1">
    <location>
        <begin position="1"/>
        <end position="12"/>
    </location>
</feature>
<feature type="compositionally biased region" description="Pro residues" evidence="1">
    <location>
        <begin position="124"/>
        <end position="138"/>
    </location>
</feature>
<protein>
    <submittedName>
        <fullName evidence="2">Uncharacterized protein</fullName>
    </submittedName>
</protein>
<feature type="compositionally biased region" description="Basic and acidic residues" evidence="1">
    <location>
        <begin position="292"/>
        <end position="304"/>
    </location>
</feature>
<reference evidence="2" key="1">
    <citation type="submission" date="2023-03" db="EMBL/GenBank/DDBJ databases">
        <title>Massive genome expansion in bonnet fungi (Mycena s.s.) driven by repeated elements and novel gene families across ecological guilds.</title>
        <authorList>
            <consortium name="Lawrence Berkeley National Laboratory"/>
            <person name="Harder C.B."/>
            <person name="Miyauchi S."/>
            <person name="Viragh M."/>
            <person name="Kuo A."/>
            <person name="Thoen E."/>
            <person name="Andreopoulos B."/>
            <person name="Lu D."/>
            <person name="Skrede I."/>
            <person name="Drula E."/>
            <person name="Henrissat B."/>
            <person name="Morin E."/>
            <person name="Kohler A."/>
            <person name="Barry K."/>
            <person name="LaButti K."/>
            <person name="Morin E."/>
            <person name="Salamov A."/>
            <person name="Lipzen A."/>
            <person name="Mereny Z."/>
            <person name="Hegedus B."/>
            <person name="Baldrian P."/>
            <person name="Stursova M."/>
            <person name="Weitz H."/>
            <person name="Taylor A."/>
            <person name="Grigoriev I.V."/>
            <person name="Nagy L.G."/>
            <person name="Martin F."/>
            <person name="Kauserud H."/>
        </authorList>
    </citation>
    <scope>NUCLEOTIDE SEQUENCE</scope>
    <source>
        <strain evidence="2">CBHHK182m</strain>
    </source>
</reference>
<dbReference type="Proteomes" id="UP001215598">
    <property type="component" value="Unassembled WGS sequence"/>
</dbReference>
<dbReference type="AlphaFoldDB" id="A0AAD7HLX0"/>
<dbReference type="EMBL" id="JARKIB010000208">
    <property type="protein sequence ID" value="KAJ7723767.1"/>
    <property type="molecule type" value="Genomic_DNA"/>
</dbReference>
<keyword evidence="3" id="KW-1185">Reference proteome</keyword>
<proteinExistence type="predicted"/>
<feature type="region of interest" description="Disordered" evidence="1">
    <location>
        <begin position="473"/>
        <end position="498"/>
    </location>
</feature>
<feature type="region of interest" description="Disordered" evidence="1">
    <location>
        <begin position="246"/>
        <end position="309"/>
    </location>
</feature>
<comment type="caution">
    <text evidence="2">The sequence shown here is derived from an EMBL/GenBank/DDBJ whole genome shotgun (WGS) entry which is preliminary data.</text>
</comment>
<feature type="region of interest" description="Disordered" evidence="1">
    <location>
        <begin position="1"/>
        <end position="22"/>
    </location>
</feature>
<accession>A0AAD7HLX0</accession>
<evidence type="ECO:0000313" key="2">
    <source>
        <dbReference type="EMBL" id="KAJ7723767.1"/>
    </source>
</evidence>
<evidence type="ECO:0000256" key="1">
    <source>
        <dbReference type="SAM" id="MobiDB-lite"/>
    </source>
</evidence>
<feature type="region of interest" description="Disordered" evidence="1">
    <location>
        <begin position="118"/>
        <end position="222"/>
    </location>
</feature>
<organism evidence="2 3">
    <name type="scientific">Mycena metata</name>
    <dbReference type="NCBI Taxonomy" id="1033252"/>
    <lineage>
        <taxon>Eukaryota</taxon>
        <taxon>Fungi</taxon>
        <taxon>Dikarya</taxon>
        <taxon>Basidiomycota</taxon>
        <taxon>Agaricomycotina</taxon>
        <taxon>Agaricomycetes</taxon>
        <taxon>Agaricomycetidae</taxon>
        <taxon>Agaricales</taxon>
        <taxon>Marasmiineae</taxon>
        <taxon>Mycenaceae</taxon>
        <taxon>Mycena</taxon>
    </lineage>
</organism>
<feature type="region of interest" description="Disordered" evidence="1">
    <location>
        <begin position="401"/>
        <end position="435"/>
    </location>
</feature>
<feature type="compositionally biased region" description="Basic and acidic residues" evidence="1">
    <location>
        <begin position="152"/>
        <end position="165"/>
    </location>
</feature>
<feature type="region of interest" description="Disordered" evidence="1">
    <location>
        <begin position="59"/>
        <end position="106"/>
    </location>
</feature>
<feature type="compositionally biased region" description="Polar residues" evidence="1">
    <location>
        <begin position="268"/>
        <end position="284"/>
    </location>
</feature>
<sequence length="552" mass="60929">MTTGIGFSSAKPNTVDEGFQRSKRPLIYGTQLQNRLHINIGRSPGNGLKRRLRQYYFALDTDTLHRPTKPAPKSPSAPTRSRTQELPRRPASRAPPAQRTWAPSKASASIFFPLDTDTLHRATEPPPTSPSAPTPQSPAPARRYPFPRWAPRRQEQEKPRVPRPELRHRRHTRDTCGLGHISSRPRDPGTNAHALDQAAPPPPLPAHTVQTPRARTRTHSSLHSRRLLRGCLENPSCACGTPGIASAHSHSRRGRPISTAPDADVPSPTATVAPSRVGAQQTALRSRPAAPHARDEHPRGKETNGRAPVVDEYEHHLHLRVTPLHYRETTHVRRRSHSRRLIDQAQSVRAPSPSSYSLRARHTRPGNAPRPTGSSSPLPLAASAHIHAHVLADRAFAHSFHHRASRPASPKEQAFDAPDSIPSASATPTSRRRSASTFTRTLCAFHSSSVHPSHPERTLAKPRALAQTRVLRYRNRYPPGASSASLSTSRPDHDEERASQLRARILHTARCSPRALADAYASRVHSYRRRVPRLGCTSISSTEGQTLQPRAA</sequence>
<name>A0AAD7HLX0_9AGAR</name>
<feature type="region of interest" description="Disordered" evidence="1">
    <location>
        <begin position="328"/>
        <end position="379"/>
    </location>
</feature>
<evidence type="ECO:0000313" key="3">
    <source>
        <dbReference type="Proteomes" id="UP001215598"/>
    </source>
</evidence>
<feature type="compositionally biased region" description="Polar residues" evidence="1">
    <location>
        <begin position="344"/>
        <end position="357"/>
    </location>
</feature>